<feature type="compositionally biased region" description="Basic and acidic residues" evidence="1">
    <location>
        <begin position="134"/>
        <end position="187"/>
    </location>
</feature>
<dbReference type="EMBL" id="CP071090">
    <property type="protein sequence ID" value="QSQ21065.1"/>
    <property type="molecule type" value="Genomic_DNA"/>
</dbReference>
<sequence length="187" mass="21779">MRFDIQNLQQQLATALIVSPYPHELAVAIICDTFRMANVRPPSLQDWQSLETYARHPLWREQVQMLAHLLAGSALRDGSAKAMGKGTESMNLLRRFFEDIAPLTAEMVRSNGFRQEEFLRKWVRAVGGEVLNESPKESAKRLDQLDYRKAQQEMKRAEEARKKEAERREQLLREAQQREAEARGWRE</sequence>
<feature type="region of interest" description="Disordered" evidence="1">
    <location>
        <begin position="133"/>
        <end position="187"/>
    </location>
</feature>
<keyword evidence="3" id="KW-1185">Reference proteome</keyword>
<organism evidence="2 3">
    <name type="scientific">Pyxidicoccus parkwayensis</name>
    <dbReference type="NCBI Taxonomy" id="2813578"/>
    <lineage>
        <taxon>Bacteria</taxon>
        <taxon>Pseudomonadati</taxon>
        <taxon>Myxococcota</taxon>
        <taxon>Myxococcia</taxon>
        <taxon>Myxococcales</taxon>
        <taxon>Cystobacterineae</taxon>
        <taxon>Myxococcaceae</taxon>
        <taxon>Pyxidicoccus</taxon>
    </lineage>
</organism>
<accession>A0ABX7NQK1</accession>
<proteinExistence type="predicted"/>
<dbReference type="Proteomes" id="UP000662747">
    <property type="component" value="Chromosome"/>
</dbReference>
<gene>
    <name evidence="2" type="ORF">JY651_38610</name>
</gene>
<evidence type="ECO:0000256" key="1">
    <source>
        <dbReference type="SAM" id="MobiDB-lite"/>
    </source>
</evidence>
<protein>
    <submittedName>
        <fullName evidence="2">Uncharacterized protein</fullName>
    </submittedName>
</protein>
<dbReference type="RefSeq" id="WP_206722644.1">
    <property type="nucleotide sequence ID" value="NZ_CP071090.1"/>
</dbReference>
<evidence type="ECO:0000313" key="3">
    <source>
        <dbReference type="Proteomes" id="UP000662747"/>
    </source>
</evidence>
<evidence type="ECO:0000313" key="2">
    <source>
        <dbReference type="EMBL" id="QSQ21065.1"/>
    </source>
</evidence>
<name>A0ABX7NQK1_9BACT</name>
<reference evidence="2 3" key="1">
    <citation type="submission" date="2021-02" db="EMBL/GenBank/DDBJ databases">
        <title>De Novo genome assembly of isolated myxobacteria.</title>
        <authorList>
            <person name="Stevens D.C."/>
        </authorList>
    </citation>
    <scope>NUCLEOTIDE SEQUENCE [LARGE SCALE GENOMIC DNA]</scope>
    <source>
        <strain evidence="3">SCPEA02</strain>
    </source>
</reference>